<evidence type="ECO:0000313" key="3">
    <source>
        <dbReference type="EMBL" id="OQR93040.1"/>
    </source>
</evidence>
<sequence length="228" mass="24757">MKTVVAPVLFPLVVAASHLRPHIKAAAIDVGAYSWARCSENTPCADGLDCQWTIDLETRVCKGATGLVGHTYDGYVELKDIDINPGSDIKAEGVKSSLYECVQACKASSACFGTSQNRGDEWQCFLKSRATSYSIAKDVQSTLYYRKGNVCYGNSEFATSKGGKTYGFSGSFEDCYQCYGQDKYNAFLWGNDENGGYCTCDTVDMSRGEPRPVPSSDYAVACARNSAQ</sequence>
<feature type="signal peptide" evidence="1">
    <location>
        <begin position="1"/>
        <end position="16"/>
    </location>
</feature>
<reference evidence="2 4" key="1">
    <citation type="journal article" date="2014" name="Genome Biol. Evol.">
        <title>The secreted proteins of Achlya hypogyna and Thraustotheca clavata identify the ancestral oomycete secretome and reveal gene acquisitions by horizontal gene transfer.</title>
        <authorList>
            <person name="Misner I."/>
            <person name="Blouin N."/>
            <person name="Leonard G."/>
            <person name="Richards T.A."/>
            <person name="Lane C.E."/>
        </authorList>
    </citation>
    <scope>NUCLEOTIDE SEQUENCE</scope>
    <source>
        <strain evidence="2 4">ATCC 48635</strain>
    </source>
</reference>
<dbReference type="EMBL" id="JNBR01000432">
    <property type="protein sequence ID" value="OQR93040.1"/>
    <property type="molecule type" value="Genomic_DNA"/>
</dbReference>
<gene>
    <name evidence="3" type="ORF">ACHHYP_02987</name>
</gene>
<evidence type="ECO:0000256" key="1">
    <source>
        <dbReference type="SAM" id="SignalP"/>
    </source>
</evidence>
<proteinExistence type="predicted"/>
<dbReference type="Proteomes" id="UP000243579">
    <property type="component" value="Unassembled WGS sequence"/>
</dbReference>
<evidence type="ECO:0000313" key="4">
    <source>
        <dbReference type="Proteomes" id="UP000243579"/>
    </source>
</evidence>
<dbReference type="AlphaFoldDB" id="A0A0A7CLX8"/>
<protein>
    <submittedName>
        <fullName evidence="2">Secreted protein</fullName>
    </submittedName>
</protein>
<dbReference type="EMBL" id="KM038436">
    <property type="protein sequence ID" value="AIG55897.1"/>
    <property type="molecule type" value="Genomic_DNA"/>
</dbReference>
<feature type="chain" id="PRO_5002036939" evidence="1">
    <location>
        <begin position="17"/>
        <end position="228"/>
    </location>
</feature>
<keyword evidence="4" id="KW-1185">Reference proteome</keyword>
<keyword evidence="1" id="KW-0732">Signal</keyword>
<name>A0A0A7CLX8_ACHHY</name>
<evidence type="ECO:0000313" key="2">
    <source>
        <dbReference type="EMBL" id="AIG55897.1"/>
    </source>
</evidence>
<accession>A0A0A7CLX8</accession>
<dbReference type="OrthoDB" id="62378at2759"/>
<organism evidence="2">
    <name type="scientific">Achlya hypogyna</name>
    <name type="common">Oomycete</name>
    <name type="synonym">Protoachlya hypogyna</name>
    <dbReference type="NCBI Taxonomy" id="1202772"/>
    <lineage>
        <taxon>Eukaryota</taxon>
        <taxon>Sar</taxon>
        <taxon>Stramenopiles</taxon>
        <taxon>Oomycota</taxon>
        <taxon>Saprolegniomycetes</taxon>
        <taxon>Saprolegniales</taxon>
        <taxon>Achlyaceae</taxon>
        <taxon>Achlya</taxon>
    </lineage>
</organism>